<dbReference type="NCBIfam" id="TIGR03167">
    <property type="entry name" value="tRNA_sel_U_synt"/>
    <property type="match status" value="1"/>
</dbReference>
<reference evidence="4" key="1">
    <citation type="submission" date="2017-05" db="EMBL/GenBank/DDBJ databases">
        <authorList>
            <person name="Rodrigo-Torres L."/>
            <person name="Arahal R. D."/>
            <person name="Lucena T."/>
        </authorList>
    </citation>
    <scope>NUCLEOTIDE SEQUENCE [LARGE SCALE GENOMIC DNA]</scope>
    <source>
        <strain evidence="4">CECT 8899</strain>
    </source>
</reference>
<dbReference type="SMART" id="SM00450">
    <property type="entry name" value="RHOD"/>
    <property type="match status" value="1"/>
</dbReference>
<dbReference type="GO" id="GO:0002098">
    <property type="term" value="P:tRNA wobble uridine modification"/>
    <property type="evidence" value="ECO:0007669"/>
    <property type="project" value="InterPro"/>
</dbReference>
<name>A0A238LBR6_9RHOB</name>
<dbReference type="InterPro" id="IPR001763">
    <property type="entry name" value="Rhodanese-like_dom"/>
</dbReference>
<dbReference type="NCBIfam" id="NF008752">
    <property type="entry name" value="PRK11784.1-4"/>
    <property type="match status" value="1"/>
</dbReference>
<dbReference type="SUPFAM" id="SSF52821">
    <property type="entry name" value="Rhodanese/Cell cycle control phosphatase"/>
    <property type="match status" value="1"/>
</dbReference>
<dbReference type="InterPro" id="IPR036873">
    <property type="entry name" value="Rhodanese-like_dom_sf"/>
</dbReference>
<keyword evidence="4" id="KW-1185">Reference proteome</keyword>
<dbReference type="PANTHER" id="PTHR30401">
    <property type="entry name" value="TRNA 2-SELENOURIDINE SYNTHASE"/>
    <property type="match status" value="1"/>
</dbReference>
<dbReference type="NCBIfam" id="NF008750">
    <property type="entry name" value="PRK11784.1-2"/>
    <property type="match status" value="1"/>
</dbReference>
<keyword evidence="1" id="KW-0711">Selenium</keyword>
<feature type="domain" description="Rhodanese" evidence="2">
    <location>
        <begin position="13"/>
        <end position="135"/>
    </location>
</feature>
<evidence type="ECO:0000256" key="1">
    <source>
        <dbReference type="ARBA" id="ARBA00023266"/>
    </source>
</evidence>
<dbReference type="Pfam" id="PF26341">
    <property type="entry name" value="AAA_SelU"/>
    <property type="match status" value="1"/>
</dbReference>
<sequence>MPVIFDTLAELRGHGFDTVIDVRSPAEFAEDHVPGAISLPVLSDAQRAEVGTLYKQTSPFDARKVGAALVARNAAQHIENELFQYDGGWRPLIYCWRGGQRSGSFTSILQQIGWRADTIKGGYQTYRRLVQKALYEQPLPHKLILLDGNTGTAKTDILALLARRGVQVLDLEGLARHRGSLLGAVEGGQPAQKGFESALISALDKLDPTRPVVVEAESSKIGQLTLPPKLWHIMRTAPRIEITAPLEARAAYLTMAYADVIADPDTLASRLEPLRYFRGHKIVDGWIEQMKAGDFKGLASALMEQHYDPAYAKSRTVHDHEVLDVLRADSLDHAGQDALAAQIEARLSEI</sequence>
<accession>A0A238LBR6</accession>
<dbReference type="PANTHER" id="PTHR30401:SF0">
    <property type="entry name" value="TRNA 2-SELENOURIDINE SYNTHASE"/>
    <property type="match status" value="1"/>
</dbReference>
<dbReference type="Pfam" id="PF00581">
    <property type="entry name" value="Rhodanese"/>
    <property type="match status" value="1"/>
</dbReference>
<gene>
    <name evidence="3" type="primary">selU</name>
    <name evidence="3" type="ORF">LOM8899_01134</name>
</gene>
<dbReference type="OrthoDB" id="9808735at2"/>
<dbReference type="AlphaFoldDB" id="A0A238LBR6"/>
<dbReference type="Gene3D" id="3.40.250.10">
    <property type="entry name" value="Rhodanese-like domain"/>
    <property type="match status" value="1"/>
</dbReference>
<dbReference type="InterPro" id="IPR001307">
    <property type="entry name" value="Thiosulphate_STrfase_CS"/>
</dbReference>
<organism evidence="3 4">
    <name type="scientific">Flavimaricola marinus</name>
    <dbReference type="NCBI Taxonomy" id="1819565"/>
    <lineage>
        <taxon>Bacteria</taxon>
        <taxon>Pseudomonadati</taxon>
        <taxon>Pseudomonadota</taxon>
        <taxon>Alphaproteobacteria</taxon>
        <taxon>Rhodobacterales</taxon>
        <taxon>Paracoccaceae</taxon>
        <taxon>Flavimaricola</taxon>
    </lineage>
</organism>
<proteinExistence type="predicted"/>
<dbReference type="EMBL" id="FXZK01000001">
    <property type="protein sequence ID" value="SMY07003.1"/>
    <property type="molecule type" value="Genomic_DNA"/>
</dbReference>
<evidence type="ECO:0000313" key="4">
    <source>
        <dbReference type="Proteomes" id="UP000201613"/>
    </source>
</evidence>
<dbReference type="EC" id="2.9.1.-" evidence="3"/>
<dbReference type="GO" id="GO:0043828">
    <property type="term" value="F:tRNA 2-selenouridine synthase activity"/>
    <property type="evidence" value="ECO:0007669"/>
    <property type="project" value="InterPro"/>
</dbReference>
<dbReference type="PROSITE" id="PS00380">
    <property type="entry name" value="RHODANESE_1"/>
    <property type="match status" value="1"/>
</dbReference>
<dbReference type="Proteomes" id="UP000201613">
    <property type="component" value="Unassembled WGS sequence"/>
</dbReference>
<evidence type="ECO:0000313" key="3">
    <source>
        <dbReference type="EMBL" id="SMY07003.1"/>
    </source>
</evidence>
<dbReference type="RefSeq" id="WP_093991107.1">
    <property type="nucleotide sequence ID" value="NZ_FXZK01000001.1"/>
</dbReference>
<dbReference type="PROSITE" id="PS50206">
    <property type="entry name" value="RHODANESE_3"/>
    <property type="match status" value="1"/>
</dbReference>
<protein>
    <submittedName>
        <fullName evidence="3">tRNA 2-selenouridine synthase</fullName>
        <ecNumber evidence="3">2.9.1.-</ecNumber>
    </submittedName>
</protein>
<dbReference type="GO" id="GO:0004792">
    <property type="term" value="F:thiosulfate-cyanide sulfurtransferase activity"/>
    <property type="evidence" value="ECO:0007669"/>
    <property type="project" value="InterPro"/>
</dbReference>
<evidence type="ECO:0000259" key="2">
    <source>
        <dbReference type="PROSITE" id="PS50206"/>
    </source>
</evidence>
<dbReference type="InterPro" id="IPR017582">
    <property type="entry name" value="SelU"/>
</dbReference>
<keyword evidence="3" id="KW-0808">Transferase</keyword>
<dbReference type="InterPro" id="IPR058840">
    <property type="entry name" value="AAA_SelU"/>
</dbReference>